<dbReference type="AlphaFoldDB" id="A0AAV7KEN5"/>
<keyword evidence="3" id="KW-1185">Reference proteome</keyword>
<protein>
    <submittedName>
        <fullName evidence="2">Zinc finger MYM-type protein 1-like</fullName>
    </submittedName>
</protein>
<evidence type="ECO:0000313" key="3">
    <source>
        <dbReference type="Proteomes" id="UP001165289"/>
    </source>
</evidence>
<dbReference type="InterPro" id="IPR008906">
    <property type="entry name" value="HATC_C_dom"/>
</dbReference>
<dbReference type="PANTHER" id="PTHR45749">
    <property type="match status" value="1"/>
</dbReference>
<comment type="caution">
    <text evidence="2">The sequence shown here is derived from an EMBL/GenBank/DDBJ whole genome shotgun (WGS) entry which is preliminary data.</text>
</comment>
<evidence type="ECO:0000259" key="1">
    <source>
        <dbReference type="Pfam" id="PF05699"/>
    </source>
</evidence>
<dbReference type="GO" id="GO:0046983">
    <property type="term" value="F:protein dimerization activity"/>
    <property type="evidence" value="ECO:0007669"/>
    <property type="project" value="InterPro"/>
</dbReference>
<dbReference type="Pfam" id="PF05699">
    <property type="entry name" value="Dimer_Tnp_hAT"/>
    <property type="match status" value="1"/>
</dbReference>
<dbReference type="Proteomes" id="UP001165289">
    <property type="component" value="Unassembled WGS sequence"/>
</dbReference>
<feature type="domain" description="HAT C-terminal dimerisation" evidence="1">
    <location>
        <begin position="27"/>
        <end position="76"/>
    </location>
</feature>
<gene>
    <name evidence="2" type="ORF">LOD99_10610</name>
</gene>
<name>A0AAV7KEN5_9METZ</name>
<organism evidence="2 3">
    <name type="scientific">Oopsacas minuta</name>
    <dbReference type="NCBI Taxonomy" id="111878"/>
    <lineage>
        <taxon>Eukaryota</taxon>
        <taxon>Metazoa</taxon>
        <taxon>Porifera</taxon>
        <taxon>Hexactinellida</taxon>
        <taxon>Hexasterophora</taxon>
        <taxon>Lyssacinosida</taxon>
        <taxon>Leucopsacidae</taxon>
        <taxon>Oopsacas</taxon>
    </lineage>
</organism>
<sequence>MNLLGPLNLLNTIRKFKLDEILCNACTALRMFCTLPVTVASAERSFSELKLIKNFLRSTMSQGRLNDLAMLSLEAELAKRIDFQDIINEFAMKKARKAF</sequence>
<reference evidence="2 3" key="1">
    <citation type="journal article" date="2023" name="BMC Biol.">
        <title>The compact genome of the sponge Oopsacas minuta (Hexactinellida) is lacking key metazoan core genes.</title>
        <authorList>
            <person name="Santini S."/>
            <person name="Schenkelaars Q."/>
            <person name="Jourda C."/>
            <person name="Duchesne M."/>
            <person name="Belahbib H."/>
            <person name="Rocher C."/>
            <person name="Selva M."/>
            <person name="Riesgo A."/>
            <person name="Vervoort M."/>
            <person name="Leys S.P."/>
            <person name="Kodjabachian L."/>
            <person name="Le Bivic A."/>
            <person name="Borchiellini C."/>
            <person name="Claverie J.M."/>
            <person name="Renard E."/>
        </authorList>
    </citation>
    <scope>NUCLEOTIDE SEQUENCE [LARGE SCALE GENOMIC DNA]</scope>
    <source>
        <strain evidence="2">SPO-2</strain>
    </source>
</reference>
<dbReference type="EMBL" id="JAKMXF010000047">
    <property type="protein sequence ID" value="KAI6659812.1"/>
    <property type="molecule type" value="Genomic_DNA"/>
</dbReference>
<proteinExistence type="predicted"/>
<accession>A0AAV7KEN5</accession>
<evidence type="ECO:0000313" key="2">
    <source>
        <dbReference type="EMBL" id="KAI6659812.1"/>
    </source>
</evidence>
<dbReference type="PANTHER" id="PTHR45749:SF21">
    <property type="entry name" value="DUF4371 DOMAIN-CONTAINING PROTEIN"/>
    <property type="match status" value="1"/>
</dbReference>